<comment type="caution">
    <text evidence="1">The sequence shown here is derived from an EMBL/GenBank/DDBJ whole genome shotgun (WGS) entry which is preliminary data.</text>
</comment>
<reference evidence="1 2" key="1">
    <citation type="submission" date="2023-03" db="EMBL/GenBank/DDBJ databases">
        <title>Speciation in Pyrococcus: adaptation to high temperature as a mechanism.</title>
        <authorList>
            <person name="Gu J."/>
        </authorList>
    </citation>
    <scope>NUCLEOTIDE SEQUENCE [LARGE SCALE GENOMIC DNA]</scope>
    <source>
        <strain evidence="1 2">LMOA34</strain>
    </source>
</reference>
<organism evidence="1 2">
    <name type="scientific">Pyrococcus kukulkanii</name>
    <dbReference type="NCBI Taxonomy" id="1609559"/>
    <lineage>
        <taxon>Archaea</taxon>
        <taxon>Methanobacteriati</taxon>
        <taxon>Methanobacteriota</taxon>
        <taxon>Thermococci</taxon>
        <taxon>Thermococcales</taxon>
        <taxon>Thermococcaceae</taxon>
        <taxon>Pyrococcus</taxon>
    </lineage>
</organism>
<dbReference type="RefSeq" id="WP_372824763.1">
    <property type="nucleotide sequence ID" value="NZ_JARRID010000006.1"/>
</dbReference>
<keyword evidence="2" id="KW-1185">Reference proteome</keyword>
<evidence type="ECO:0000313" key="1">
    <source>
        <dbReference type="EMBL" id="MFA4805268.1"/>
    </source>
</evidence>
<gene>
    <name evidence="1" type="ORF">P8X34_11070</name>
</gene>
<name>A0ABV4T999_9EURY</name>
<protein>
    <submittedName>
        <fullName evidence="1">Uncharacterized protein</fullName>
    </submittedName>
</protein>
<sequence length="45" mass="5391">MIVKDRLEKITKEIRENSNVDVAKILEKGDEFWKAFIRIIDKTKE</sequence>
<proteinExistence type="predicted"/>
<accession>A0ABV4T999</accession>
<dbReference type="EMBL" id="JARRIG010000007">
    <property type="protein sequence ID" value="MFA4805268.1"/>
    <property type="molecule type" value="Genomic_DNA"/>
</dbReference>
<dbReference type="Proteomes" id="UP001571980">
    <property type="component" value="Unassembled WGS sequence"/>
</dbReference>
<evidence type="ECO:0000313" key="2">
    <source>
        <dbReference type="Proteomes" id="UP001571980"/>
    </source>
</evidence>